<protein>
    <submittedName>
        <fullName evidence="7">ELMO/CED-12 family-domain-containing protein</fullName>
    </submittedName>
</protein>
<dbReference type="InterPro" id="IPR001849">
    <property type="entry name" value="PH_domain"/>
</dbReference>
<dbReference type="EMBL" id="JAEVFJ010000028">
    <property type="protein sequence ID" value="KAH8093823.1"/>
    <property type="molecule type" value="Genomic_DNA"/>
</dbReference>
<dbReference type="InterPro" id="IPR024574">
    <property type="entry name" value="ELMO_ARM"/>
</dbReference>
<keyword evidence="8" id="KW-1185">Reference proteome</keyword>
<dbReference type="InterPro" id="IPR050868">
    <property type="entry name" value="ELMO_domain-containing"/>
</dbReference>
<dbReference type="GO" id="GO:0007015">
    <property type="term" value="P:actin filament organization"/>
    <property type="evidence" value="ECO:0007669"/>
    <property type="project" value="TreeGrafter"/>
</dbReference>
<dbReference type="Pfam" id="PF04727">
    <property type="entry name" value="ELMO_CED12"/>
    <property type="match status" value="1"/>
</dbReference>
<dbReference type="AlphaFoldDB" id="A0A8K0UIV7"/>
<dbReference type="GO" id="GO:0005886">
    <property type="term" value="C:plasma membrane"/>
    <property type="evidence" value="ECO:0007669"/>
    <property type="project" value="TreeGrafter"/>
</dbReference>
<dbReference type="Gene3D" id="1.25.10.10">
    <property type="entry name" value="Leucine-rich Repeat Variant"/>
    <property type="match status" value="1"/>
</dbReference>
<dbReference type="PANTHER" id="PTHR12771">
    <property type="entry name" value="ENGULFMENT AND CELL MOTILITY"/>
    <property type="match status" value="1"/>
</dbReference>
<gene>
    <name evidence="7" type="ORF">BXZ70DRAFT_1010416</name>
</gene>
<evidence type="ECO:0000256" key="1">
    <source>
        <dbReference type="ARBA" id="ARBA00022703"/>
    </source>
</evidence>
<dbReference type="InterPro" id="IPR006816">
    <property type="entry name" value="ELMO_dom"/>
</dbReference>
<dbReference type="SUPFAM" id="SSF48371">
    <property type="entry name" value="ARM repeat"/>
    <property type="match status" value="1"/>
</dbReference>
<keyword evidence="2" id="KW-0581">Phagocytosis</keyword>
<evidence type="ECO:0000256" key="2">
    <source>
        <dbReference type="ARBA" id="ARBA00022907"/>
    </source>
</evidence>
<dbReference type="GO" id="GO:0006915">
    <property type="term" value="P:apoptotic process"/>
    <property type="evidence" value="ECO:0007669"/>
    <property type="project" value="UniProtKB-KW"/>
</dbReference>
<dbReference type="PANTHER" id="PTHR12771:SF56">
    <property type="entry name" value="CED-12"/>
    <property type="match status" value="1"/>
</dbReference>
<keyword evidence="3" id="KW-0729">SH3-binding</keyword>
<sequence length="784" mass="87581">MASPGPSTDGGNRKANQGFAGPSNPASPTTNGTNSGAPSKSTTGLTPTNTVTTKEGLTVRARIEPTLPVDDVVRLLCINLKIKDPPGMFALRDDNDELVTNDNLRKKIIAKANLKLVNAPAIEAADIVERLAARDSRLGYTLTSLRKFIREEQFAKEFLSRDGLRELIYVINSSHGNTLAYALTAMQNLMELDHGWSNLDDAFILRVVQILSSEQSLINVCRPATAILKKLVEADPASAPGPHVGSSSKQPPPQPPGSVYQYGFEVVYHQMRKESRLLETVVNRLGSADTTMALYSMMLINSLMARASDARWVEFFDELQRLNVHKAVIGLMSSHTIEDLTSCILDYQANVMRMTHRRKTTLVDPDMEPGHAEALQYIWSNSKLKEEPDGHGGLFKWRKLGFDTEDIMQEFHEVGVWGLDCLRNFVARDPDYFSKVVQEQVSRPEERRCPIAKASNEVVELLSEHWSIFGPGYSTSTTFQPFFLNCFRVHALATQFFLRMWNESGASRGDFPRVVALARSQVKVALRKENARPWHEVEQDFLECEYQAVRDRQMQELEAEDDIMSKVPIRNLKAKLYKESFEFVRQQRIHCLLQGAWFMNALPVATNVPRETIRRPNRPWRFMRLDNGLRYLNFVDSAVKFAVRNGLEDLPDRIDISAISEIAVGTCAPYPNALRGEQGEVTLNPSQLQASPLSFALLSATGGTLAAQIAPDHSRWADWTDGLNMLRRDGGHVASQETEMFVQALTEIGLKVRLLNLSGDMADIPSGIVAGAPPANSDFFFSDL</sequence>
<evidence type="ECO:0000259" key="6">
    <source>
        <dbReference type="PROSITE" id="PS51335"/>
    </source>
</evidence>
<feature type="region of interest" description="Disordered" evidence="5">
    <location>
        <begin position="1"/>
        <end position="57"/>
    </location>
</feature>
<dbReference type="OrthoDB" id="28413at2759"/>
<organism evidence="7 8">
    <name type="scientific">Cristinia sonorae</name>
    <dbReference type="NCBI Taxonomy" id="1940300"/>
    <lineage>
        <taxon>Eukaryota</taxon>
        <taxon>Fungi</taxon>
        <taxon>Dikarya</taxon>
        <taxon>Basidiomycota</taxon>
        <taxon>Agaricomycotina</taxon>
        <taxon>Agaricomycetes</taxon>
        <taxon>Agaricomycetidae</taxon>
        <taxon>Agaricales</taxon>
        <taxon>Pleurotineae</taxon>
        <taxon>Stephanosporaceae</taxon>
        <taxon>Cristinia</taxon>
    </lineage>
</organism>
<dbReference type="GO" id="GO:0017124">
    <property type="term" value="F:SH3 domain binding"/>
    <property type="evidence" value="ECO:0007669"/>
    <property type="project" value="UniProtKB-KW"/>
</dbReference>
<keyword evidence="1" id="KW-0053">Apoptosis</keyword>
<dbReference type="Pfam" id="PF11841">
    <property type="entry name" value="ELMO_ARM"/>
    <property type="match status" value="1"/>
</dbReference>
<evidence type="ECO:0000313" key="7">
    <source>
        <dbReference type="EMBL" id="KAH8093823.1"/>
    </source>
</evidence>
<dbReference type="InterPro" id="IPR016024">
    <property type="entry name" value="ARM-type_fold"/>
</dbReference>
<accession>A0A8K0UIV7</accession>
<comment type="function">
    <text evidence="4">Involved in cytoskeletal rearrangements required for phagocytosis of apoptotic cells and cell motility. Acts in association with DOCK1 and CRK. Was initially proposed to be required in complex with DOCK1 to activate Rac Rho small GTPases. May enhance the guanine nucleotide exchange factor (GEF) activity of DOCK1.</text>
</comment>
<evidence type="ECO:0000256" key="5">
    <source>
        <dbReference type="SAM" id="MobiDB-lite"/>
    </source>
</evidence>
<proteinExistence type="predicted"/>
<evidence type="ECO:0000256" key="4">
    <source>
        <dbReference type="ARBA" id="ARBA00024863"/>
    </source>
</evidence>
<dbReference type="PROSITE" id="PS51335">
    <property type="entry name" value="ELMO"/>
    <property type="match status" value="1"/>
</dbReference>
<comment type="caution">
    <text evidence="7">The sequence shown here is derived from an EMBL/GenBank/DDBJ whole genome shotgun (WGS) entry which is preliminary data.</text>
</comment>
<feature type="compositionally biased region" description="Polar residues" evidence="5">
    <location>
        <begin position="24"/>
        <end position="41"/>
    </location>
</feature>
<name>A0A8K0UIV7_9AGAR</name>
<evidence type="ECO:0000313" key="8">
    <source>
        <dbReference type="Proteomes" id="UP000813824"/>
    </source>
</evidence>
<dbReference type="Proteomes" id="UP000813824">
    <property type="component" value="Unassembled WGS sequence"/>
</dbReference>
<evidence type="ECO:0000256" key="3">
    <source>
        <dbReference type="ARBA" id="ARBA00023036"/>
    </source>
</evidence>
<dbReference type="GO" id="GO:0048870">
    <property type="term" value="P:cell motility"/>
    <property type="evidence" value="ECO:0007669"/>
    <property type="project" value="TreeGrafter"/>
</dbReference>
<reference evidence="7" key="1">
    <citation type="journal article" date="2021" name="New Phytol.">
        <title>Evolutionary innovations through gain and loss of genes in the ectomycorrhizal Boletales.</title>
        <authorList>
            <person name="Wu G."/>
            <person name="Miyauchi S."/>
            <person name="Morin E."/>
            <person name="Kuo A."/>
            <person name="Drula E."/>
            <person name="Varga T."/>
            <person name="Kohler A."/>
            <person name="Feng B."/>
            <person name="Cao Y."/>
            <person name="Lipzen A."/>
            <person name="Daum C."/>
            <person name="Hundley H."/>
            <person name="Pangilinan J."/>
            <person name="Johnson J."/>
            <person name="Barry K."/>
            <person name="LaButti K."/>
            <person name="Ng V."/>
            <person name="Ahrendt S."/>
            <person name="Min B."/>
            <person name="Choi I.G."/>
            <person name="Park H."/>
            <person name="Plett J.M."/>
            <person name="Magnuson J."/>
            <person name="Spatafora J.W."/>
            <person name="Nagy L.G."/>
            <person name="Henrissat B."/>
            <person name="Grigoriev I.V."/>
            <person name="Yang Z.L."/>
            <person name="Xu J."/>
            <person name="Martin F.M."/>
        </authorList>
    </citation>
    <scope>NUCLEOTIDE SEQUENCE</scope>
    <source>
        <strain evidence="7">KKN 215</strain>
    </source>
</reference>
<dbReference type="Pfam" id="PF16457">
    <property type="entry name" value="PH_12"/>
    <property type="match status" value="1"/>
</dbReference>
<feature type="compositionally biased region" description="Polar residues" evidence="5">
    <location>
        <begin position="1"/>
        <end position="10"/>
    </location>
</feature>
<dbReference type="Gene3D" id="2.30.29.30">
    <property type="entry name" value="Pleckstrin-homology domain (PH domain)/Phosphotyrosine-binding domain (PTB)"/>
    <property type="match status" value="1"/>
</dbReference>
<feature type="domain" description="ELMO" evidence="6">
    <location>
        <begin position="370"/>
        <end position="526"/>
    </location>
</feature>
<feature type="compositionally biased region" description="Low complexity" evidence="5">
    <location>
        <begin position="42"/>
        <end position="53"/>
    </location>
</feature>
<dbReference type="InterPro" id="IPR011989">
    <property type="entry name" value="ARM-like"/>
</dbReference>
<dbReference type="InterPro" id="IPR011993">
    <property type="entry name" value="PH-like_dom_sf"/>
</dbReference>